<protein>
    <recommendedName>
        <fullName evidence="1">Transposase InsH N-terminal domain-containing protein</fullName>
    </recommendedName>
</protein>
<sequence length="160" mass="18028">MKHLYKLSDEQTEYQLLDRMSYQRFCLLEGSATIADRNTIWHYQQRLGVDGVTALFQAVDSQLLQHGCMARRGQIIVASTEPTVAIDTPPNNVSVPLALLLDERLTPLERNAWMVFRARVGENGTSALPNYEQMRPFLACKANNQKAAYETAARTVCVLP</sequence>
<dbReference type="Proteomes" id="UP000037442">
    <property type="component" value="Unassembled WGS sequence"/>
</dbReference>
<comment type="caution">
    <text evidence="2">The sequence shown here is derived from an EMBL/GenBank/DDBJ whole genome shotgun (WGS) entry which is preliminary data.</text>
</comment>
<feature type="domain" description="Transposase InsH N-terminal" evidence="1">
    <location>
        <begin position="1"/>
        <end position="46"/>
    </location>
</feature>
<organism evidence="2 3">
    <name type="scientific">Comamonas testosteroni</name>
    <name type="common">Pseudomonas testosteroni</name>
    <dbReference type="NCBI Taxonomy" id="285"/>
    <lineage>
        <taxon>Bacteria</taxon>
        <taxon>Pseudomonadati</taxon>
        <taxon>Pseudomonadota</taxon>
        <taxon>Betaproteobacteria</taxon>
        <taxon>Burkholderiales</taxon>
        <taxon>Comamonadaceae</taxon>
        <taxon>Comamonas</taxon>
    </lineage>
</organism>
<dbReference type="PATRIC" id="fig|285.49.peg.300"/>
<gene>
    <name evidence="2" type="ORF">GL58_01425</name>
</gene>
<dbReference type="EMBL" id="JNVD01000012">
    <property type="protein sequence ID" value="KOC24988.1"/>
    <property type="molecule type" value="Genomic_DNA"/>
</dbReference>
<dbReference type="Pfam" id="PF05598">
    <property type="entry name" value="DUF772"/>
    <property type="match status" value="1"/>
</dbReference>
<dbReference type="AlphaFoldDB" id="A0A0L7MTT5"/>
<accession>A0A0L7MTT5</accession>
<evidence type="ECO:0000259" key="1">
    <source>
        <dbReference type="Pfam" id="PF05598"/>
    </source>
</evidence>
<evidence type="ECO:0000313" key="2">
    <source>
        <dbReference type="EMBL" id="KOC24988.1"/>
    </source>
</evidence>
<dbReference type="InterPro" id="IPR008490">
    <property type="entry name" value="Transposase_InsH_N"/>
</dbReference>
<name>A0A0L7MTT5_COMTE</name>
<proteinExistence type="predicted"/>
<reference evidence="3" key="1">
    <citation type="submission" date="2014-06" db="EMBL/GenBank/DDBJ databases">
        <title>Draft genome sequence of C. testosteroni WDL7.</title>
        <authorList>
            <person name="Wu Y."/>
            <person name="Seshan H."/>
            <person name="Arumugam K."/>
        </authorList>
    </citation>
    <scope>NUCLEOTIDE SEQUENCE [LARGE SCALE GENOMIC DNA]</scope>
    <source>
        <strain evidence="3">WDL7</strain>
    </source>
</reference>
<evidence type="ECO:0000313" key="3">
    <source>
        <dbReference type="Proteomes" id="UP000037442"/>
    </source>
</evidence>